<keyword evidence="2 5" id="KW-0812">Transmembrane</keyword>
<evidence type="ECO:0000313" key="8">
    <source>
        <dbReference type="Proteomes" id="UP000295129"/>
    </source>
</evidence>
<organism evidence="7 8">
    <name type="scientific">Azoarcus indigens</name>
    <dbReference type="NCBI Taxonomy" id="29545"/>
    <lineage>
        <taxon>Bacteria</taxon>
        <taxon>Pseudomonadati</taxon>
        <taxon>Pseudomonadota</taxon>
        <taxon>Betaproteobacteria</taxon>
        <taxon>Rhodocyclales</taxon>
        <taxon>Zoogloeaceae</taxon>
        <taxon>Azoarcus</taxon>
    </lineage>
</organism>
<keyword evidence="4 5" id="KW-0472">Membrane</keyword>
<dbReference type="PANTHER" id="PTHR11863">
    <property type="entry name" value="STEROL DESATURASE"/>
    <property type="match status" value="1"/>
</dbReference>
<evidence type="ECO:0000256" key="4">
    <source>
        <dbReference type="ARBA" id="ARBA00023136"/>
    </source>
</evidence>
<dbReference type="AlphaFoldDB" id="A0A4R6DS83"/>
<evidence type="ECO:0000259" key="6">
    <source>
        <dbReference type="Pfam" id="PF04116"/>
    </source>
</evidence>
<dbReference type="InterPro" id="IPR006694">
    <property type="entry name" value="Fatty_acid_hydroxylase"/>
</dbReference>
<comment type="caution">
    <text evidence="7">The sequence shown here is derived from an EMBL/GenBank/DDBJ whole genome shotgun (WGS) entry which is preliminary data.</text>
</comment>
<feature type="transmembrane region" description="Helical" evidence="5">
    <location>
        <begin position="76"/>
        <end position="97"/>
    </location>
</feature>
<gene>
    <name evidence="7" type="ORF">C7389_11742</name>
</gene>
<sequence length="271" mass="30856">MLAGVLPHTVLSTIQNFVLTARWHEIILAGWCFFGGIYFLFGAATTVLTRWLMPALGHGGRLDPRPVAAGQLKREIGLSICSALLFGAGMVFPWGLLQLGWARLAVDPSWWRVGLEILVLVVWNEVHFYANHWLLHTRWLRRFHNPHHRSVVTTPWATYAFHPVEAVMLGNVILLPMVVHDFSFAALFSVPLFSLLFNCIGHSNYDFLPDFHRDRWWLNGARRHHLHHACFTGNYGFMFPFMDRLCGTALPPEAAEGRIARDLNRRLADAG</sequence>
<name>A0A4R6DS83_9RHOO</name>
<feature type="transmembrane region" description="Helical" evidence="5">
    <location>
        <begin position="26"/>
        <end position="48"/>
    </location>
</feature>
<evidence type="ECO:0000256" key="5">
    <source>
        <dbReference type="SAM" id="Phobius"/>
    </source>
</evidence>
<proteinExistence type="predicted"/>
<dbReference type="GO" id="GO:0008610">
    <property type="term" value="P:lipid biosynthetic process"/>
    <property type="evidence" value="ECO:0007669"/>
    <property type="project" value="InterPro"/>
</dbReference>
<keyword evidence="3 5" id="KW-1133">Transmembrane helix</keyword>
<accession>A0A4R6DS83</accession>
<dbReference type="Pfam" id="PF04116">
    <property type="entry name" value="FA_hydroxylase"/>
    <property type="match status" value="1"/>
</dbReference>
<protein>
    <submittedName>
        <fullName evidence="7">Fatty acid hydroxylase family protein</fullName>
    </submittedName>
</protein>
<evidence type="ECO:0000256" key="2">
    <source>
        <dbReference type="ARBA" id="ARBA00022692"/>
    </source>
</evidence>
<comment type="subcellular location">
    <subcellularLocation>
        <location evidence="1">Membrane</location>
    </subcellularLocation>
</comment>
<feature type="domain" description="Fatty acid hydroxylase" evidence="6">
    <location>
        <begin position="118"/>
        <end position="248"/>
    </location>
</feature>
<dbReference type="InterPro" id="IPR050307">
    <property type="entry name" value="Sterol_Desaturase_Related"/>
</dbReference>
<feature type="transmembrane region" description="Helical" evidence="5">
    <location>
        <begin position="184"/>
        <end position="205"/>
    </location>
</feature>
<dbReference type="EMBL" id="SNVV01000017">
    <property type="protein sequence ID" value="TDN47926.1"/>
    <property type="molecule type" value="Genomic_DNA"/>
</dbReference>
<feature type="transmembrane region" description="Helical" evidence="5">
    <location>
        <begin position="156"/>
        <end position="178"/>
    </location>
</feature>
<reference evidence="7 8" key="1">
    <citation type="submission" date="2019-03" db="EMBL/GenBank/DDBJ databases">
        <title>Genomic Encyclopedia of Type Strains, Phase IV (KMG-IV): sequencing the most valuable type-strain genomes for metagenomic binning, comparative biology and taxonomic classification.</title>
        <authorList>
            <person name="Goeker M."/>
        </authorList>
    </citation>
    <scope>NUCLEOTIDE SEQUENCE [LARGE SCALE GENOMIC DNA]</scope>
    <source>
        <strain evidence="7 8">DSM 12121</strain>
    </source>
</reference>
<evidence type="ECO:0000256" key="3">
    <source>
        <dbReference type="ARBA" id="ARBA00022989"/>
    </source>
</evidence>
<feature type="transmembrane region" description="Helical" evidence="5">
    <location>
        <begin position="117"/>
        <end position="135"/>
    </location>
</feature>
<dbReference type="GO" id="GO:0016491">
    <property type="term" value="F:oxidoreductase activity"/>
    <property type="evidence" value="ECO:0007669"/>
    <property type="project" value="InterPro"/>
</dbReference>
<keyword evidence="8" id="KW-1185">Reference proteome</keyword>
<dbReference type="GO" id="GO:0016020">
    <property type="term" value="C:membrane"/>
    <property type="evidence" value="ECO:0007669"/>
    <property type="project" value="UniProtKB-SubCell"/>
</dbReference>
<dbReference type="Proteomes" id="UP000295129">
    <property type="component" value="Unassembled WGS sequence"/>
</dbReference>
<evidence type="ECO:0000256" key="1">
    <source>
        <dbReference type="ARBA" id="ARBA00004370"/>
    </source>
</evidence>
<evidence type="ECO:0000313" key="7">
    <source>
        <dbReference type="EMBL" id="TDN47926.1"/>
    </source>
</evidence>
<dbReference type="GO" id="GO:0005506">
    <property type="term" value="F:iron ion binding"/>
    <property type="evidence" value="ECO:0007669"/>
    <property type="project" value="InterPro"/>
</dbReference>